<reference evidence="1 2" key="1">
    <citation type="journal article" date="2020" name="ISME J.">
        <title>Uncovering the hidden diversity of litter-decomposition mechanisms in mushroom-forming fungi.</title>
        <authorList>
            <person name="Floudas D."/>
            <person name="Bentzer J."/>
            <person name="Ahren D."/>
            <person name="Johansson T."/>
            <person name="Persson P."/>
            <person name="Tunlid A."/>
        </authorList>
    </citation>
    <scope>NUCLEOTIDE SEQUENCE [LARGE SCALE GENOMIC DNA]</scope>
    <source>
        <strain evidence="1 2">CBS 101986</strain>
    </source>
</reference>
<dbReference type="EMBL" id="JAACJJ010000029">
    <property type="protein sequence ID" value="KAF5319572.1"/>
    <property type="molecule type" value="Genomic_DNA"/>
</dbReference>
<dbReference type="Proteomes" id="UP000567179">
    <property type="component" value="Unassembled WGS sequence"/>
</dbReference>
<evidence type="ECO:0000313" key="1">
    <source>
        <dbReference type="EMBL" id="KAF5319572.1"/>
    </source>
</evidence>
<name>A0A8H5F103_9AGAR</name>
<sequence>MPDLPVDILFGLIEDAAAGERPDFDLLWAFYSTCRTLRAHSQKFLFRKIRLRLRARETFSNKSFKNMFRIFLNHLELIVEGNPDVAACVKTVEFKTSLEDDLPDKLIALLNKFKNLRELQCGQHDYSSNWADLSDGEKRRWETVLQLPPIQILRIFSFRKLPVSVLLPHAWLAAIHLDEDASIGSPEENIDNLPHLPMQMASIQADCGGFDSLGPLFEAHPAIGVPVVNERLVSYLFLACITDEDCGKLGKFCSLQSLALDISEIETTTVLRDLHPDTLLKLSWLGLTFWLDITTDYYPELGRVYPSTAIGEVGPTGFPALRRIQITLVLRVLGLDPDFSGELGRLDQLLGSSSLFPVLQQLQVDVEVTAMELRASDAAWLRGHLEDVMPLVTARPGCKITSSIYRSRKSRPSSWR</sequence>
<proteinExistence type="predicted"/>
<evidence type="ECO:0000313" key="2">
    <source>
        <dbReference type="Proteomes" id="UP000567179"/>
    </source>
</evidence>
<dbReference type="AlphaFoldDB" id="A0A8H5F103"/>
<accession>A0A8H5F103</accession>
<organism evidence="1 2">
    <name type="scientific">Psilocybe cf. subviscida</name>
    <dbReference type="NCBI Taxonomy" id="2480587"/>
    <lineage>
        <taxon>Eukaryota</taxon>
        <taxon>Fungi</taxon>
        <taxon>Dikarya</taxon>
        <taxon>Basidiomycota</taxon>
        <taxon>Agaricomycotina</taxon>
        <taxon>Agaricomycetes</taxon>
        <taxon>Agaricomycetidae</taxon>
        <taxon>Agaricales</taxon>
        <taxon>Agaricineae</taxon>
        <taxon>Strophariaceae</taxon>
        <taxon>Psilocybe</taxon>
    </lineage>
</organism>
<gene>
    <name evidence="1" type="ORF">D9619_008499</name>
</gene>
<protein>
    <submittedName>
        <fullName evidence="1">Uncharacterized protein</fullName>
    </submittedName>
</protein>
<keyword evidence="2" id="KW-1185">Reference proteome</keyword>
<comment type="caution">
    <text evidence="1">The sequence shown here is derived from an EMBL/GenBank/DDBJ whole genome shotgun (WGS) entry which is preliminary data.</text>
</comment>